<proteinExistence type="predicted"/>
<dbReference type="AlphaFoldDB" id="A0A1H7F5Y9"/>
<evidence type="ECO:0000256" key="2">
    <source>
        <dbReference type="ARBA" id="ARBA00022723"/>
    </source>
</evidence>
<dbReference type="PANTHER" id="PTHR46233:SF3">
    <property type="entry name" value="HYDROXYACYLGLUTATHIONE HYDROLASE GLOC"/>
    <property type="match status" value="1"/>
</dbReference>
<evidence type="ECO:0000256" key="3">
    <source>
        <dbReference type="ARBA" id="ARBA00022801"/>
    </source>
</evidence>
<dbReference type="PANTHER" id="PTHR46233">
    <property type="entry name" value="HYDROXYACYLGLUTATHIONE HYDROLASE GLOC"/>
    <property type="match status" value="1"/>
</dbReference>
<keyword evidence="2" id="KW-0479">Metal-binding</keyword>
<dbReference type="EMBL" id="FNZX01000003">
    <property type="protein sequence ID" value="SEK19400.1"/>
    <property type="molecule type" value="Genomic_DNA"/>
</dbReference>
<keyword evidence="7" id="KW-1185">Reference proteome</keyword>
<comment type="cofactor">
    <cofactor evidence="1">
        <name>Zn(2+)</name>
        <dbReference type="ChEBI" id="CHEBI:29105"/>
    </cofactor>
</comment>
<reference evidence="7" key="1">
    <citation type="submission" date="2016-10" db="EMBL/GenBank/DDBJ databases">
        <authorList>
            <person name="Varghese N."/>
        </authorList>
    </citation>
    <scope>NUCLEOTIDE SEQUENCE [LARGE SCALE GENOMIC DNA]</scope>
    <source>
        <strain evidence="7">ACV-9</strain>
    </source>
</reference>
<dbReference type="InterPro" id="IPR051453">
    <property type="entry name" value="MBL_Glyoxalase_II"/>
</dbReference>
<name>A0A1H7F5Y9_9FIRM</name>
<dbReference type="Proteomes" id="UP000182321">
    <property type="component" value="Unassembled WGS sequence"/>
</dbReference>
<evidence type="ECO:0000259" key="5">
    <source>
        <dbReference type="SMART" id="SM00849"/>
    </source>
</evidence>
<organism evidence="6 7">
    <name type="scientific">Pseudobutyrivibrio ruminis</name>
    <dbReference type="NCBI Taxonomy" id="46206"/>
    <lineage>
        <taxon>Bacteria</taxon>
        <taxon>Bacillati</taxon>
        <taxon>Bacillota</taxon>
        <taxon>Clostridia</taxon>
        <taxon>Lachnospirales</taxon>
        <taxon>Lachnospiraceae</taxon>
        <taxon>Pseudobutyrivibrio</taxon>
    </lineage>
</organism>
<dbReference type="CDD" id="cd06262">
    <property type="entry name" value="metallo-hydrolase-like_MBL-fold"/>
    <property type="match status" value="1"/>
</dbReference>
<dbReference type="GO" id="GO:0046872">
    <property type="term" value="F:metal ion binding"/>
    <property type="evidence" value="ECO:0007669"/>
    <property type="project" value="UniProtKB-KW"/>
</dbReference>
<evidence type="ECO:0000256" key="1">
    <source>
        <dbReference type="ARBA" id="ARBA00001947"/>
    </source>
</evidence>
<sequence>MKVGKVLLPAAAENCYIAINEDTNESIIIDPGSAFERIKSAVESTGTKPVAILLTHGHFDHAGEAASTAKEYGIKVYTHEATAEELKNPSINLSGDMFGDSKSYSADVFLKDDEEIDLAGLHIKCLFTPGHTPGGCCFYFPNEDIVFTGDTLFSGSVGRTDFPGGSMSQLVGSIKSKLMTLSDDTICYPGHNEPTTIGTERIYNPFL</sequence>
<evidence type="ECO:0000256" key="4">
    <source>
        <dbReference type="ARBA" id="ARBA00022833"/>
    </source>
</evidence>
<dbReference type="RefSeq" id="WP_044937315.1">
    <property type="nucleotide sequence ID" value="NZ_FNZX01000003.1"/>
</dbReference>
<dbReference type="Pfam" id="PF00753">
    <property type="entry name" value="Lactamase_B"/>
    <property type="match status" value="1"/>
</dbReference>
<feature type="domain" description="Metallo-beta-lactamase" evidence="5">
    <location>
        <begin position="12"/>
        <end position="191"/>
    </location>
</feature>
<dbReference type="InterPro" id="IPR036866">
    <property type="entry name" value="RibonucZ/Hydroxyglut_hydro"/>
</dbReference>
<evidence type="ECO:0000313" key="6">
    <source>
        <dbReference type="EMBL" id="SEK19400.1"/>
    </source>
</evidence>
<evidence type="ECO:0000313" key="7">
    <source>
        <dbReference type="Proteomes" id="UP000182321"/>
    </source>
</evidence>
<dbReference type="Gene3D" id="3.60.15.10">
    <property type="entry name" value="Ribonuclease Z/Hydroxyacylglutathione hydrolase-like"/>
    <property type="match status" value="1"/>
</dbReference>
<dbReference type="SMART" id="SM00849">
    <property type="entry name" value="Lactamase_B"/>
    <property type="match status" value="1"/>
</dbReference>
<gene>
    <name evidence="6" type="ORF">SAMN02910377_00239</name>
</gene>
<protein>
    <submittedName>
        <fullName evidence="6">Glyoxylase, beta-lactamase superfamily II</fullName>
    </submittedName>
</protein>
<keyword evidence="4" id="KW-0862">Zinc</keyword>
<dbReference type="InterPro" id="IPR001279">
    <property type="entry name" value="Metallo-B-lactamas"/>
</dbReference>
<dbReference type="SUPFAM" id="SSF56281">
    <property type="entry name" value="Metallo-hydrolase/oxidoreductase"/>
    <property type="match status" value="1"/>
</dbReference>
<accession>A0A1H7F5Y9</accession>
<keyword evidence="3" id="KW-0378">Hydrolase</keyword>
<dbReference type="GO" id="GO:0016787">
    <property type="term" value="F:hydrolase activity"/>
    <property type="evidence" value="ECO:0007669"/>
    <property type="project" value="UniProtKB-KW"/>
</dbReference>